<protein>
    <recommendedName>
        <fullName evidence="5">FNIP repeat-containing protein</fullName>
    </recommendedName>
</protein>
<dbReference type="OrthoDB" id="266138at2759"/>
<dbReference type="RefSeq" id="XP_003288689.1">
    <property type="nucleotide sequence ID" value="XM_003288641.1"/>
</dbReference>
<gene>
    <name evidence="3" type="ORF">DICPUDRAFT_34444</name>
</gene>
<keyword evidence="2" id="KW-0812">Transmembrane</keyword>
<dbReference type="InParanoid" id="F0ZMN7"/>
<dbReference type="InterPro" id="IPR051251">
    <property type="entry name" value="STK_FNIP-Repeat"/>
</dbReference>
<dbReference type="PANTHER" id="PTHR32134:SF169">
    <property type="entry name" value="FNIP REPEAT-CONTAINING PROTEIN-RELATED"/>
    <property type="match status" value="1"/>
</dbReference>
<evidence type="ECO:0008006" key="5">
    <source>
        <dbReference type="Google" id="ProtNLM"/>
    </source>
</evidence>
<accession>F0ZMN7</accession>
<evidence type="ECO:0000256" key="1">
    <source>
        <dbReference type="ARBA" id="ARBA00022737"/>
    </source>
</evidence>
<name>F0ZMN7_DICPU</name>
<feature type="transmembrane region" description="Helical" evidence="2">
    <location>
        <begin position="300"/>
        <end position="319"/>
    </location>
</feature>
<dbReference type="InterPro" id="IPR008615">
    <property type="entry name" value="FNIP"/>
</dbReference>
<keyword evidence="2" id="KW-0472">Membrane</keyword>
<dbReference type="VEuPathDB" id="AmoebaDB:DICPUDRAFT_34444"/>
<keyword evidence="4" id="KW-1185">Reference proteome</keyword>
<evidence type="ECO:0000313" key="4">
    <source>
        <dbReference type="Proteomes" id="UP000001064"/>
    </source>
</evidence>
<keyword evidence="2" id="KW-1133">Transmembrane helix</keyword>
<dbReference type="GeneID" id="10499135"/>
<proteinExistence type="predicted"/>
<dbReference type="KEGG" id="dpp:DICPUDRAFT_34444"/>
<organism evidence="3 4">
    <name type="scientific">Dictyostelium purpureum</name>
    <name type="common">Slime mold</name>
    <dbReference type="NCBI Taxonomy" id="5786"/>
    <lineage>
        <taxon>Eukaryota</taxon>
        <taxon>Amoebozoa</taxon>
        <taxon>Evosea</taxon>
        <taxon>Eumycetozoa</taxon>
        <taxon>Dictyostelia</taxon>
        <taxon>Dictyosteliales</taxon>
        <taxon>Dictyosteliaceae</taxon>
        <taxon>Dictyostelium</taxon>
    </lineage>
</organism>
<dbReference type="Proteomes" id="UP000001064">
    <property type="component" value="Unassembled WGS sequence"/>
</dbReference>
<dbReference type="Pfam" id="PF05725">
    <property type="entry name" value="FNIP"/>
    <property type="match status" value="4"/>
</dbReference>
<reference evidence="4" key="1">
    <citation type="journal article" date="2011" name="Genome Biol.">
        <title>Comparative genomics of the social amoebae Dictyostelium discoideum and Dictyostelium purpureum.</title>
        <authorList>
            <consortium name="US DOE Joint Genome Institute (JGI-PGF)"/>
            <person name="Sucgang R."/>
            <person name="Kuo A."/>
            <person name="Tian X."/>
            <person name="Salerno W."/>
            <person name="Parikh A."/>
            <person name="Feasley C.L."/>
            <person name="Dalin E."/>
            <person name="Tu H."/>
            <person name="Huang E."/>
            <person name="Barry K."/>
            <person name="Lindquist E."/>
            <person name="Shapiro H."/>
            <person name="Bruce D."/>
            <person name="Schmutz J."/>
            <person name="Salamov A."/>
            <person name="Fey P."/>
            <person name="Gaudet P."/>
            <person name="Anjard C."/>
            <person name="Babu M.M."/>
            <person name="Basu S."/>
            <person name="Bushmanova Y."/>
            <person name="van der Wel H."/>
            <person name="Katoh-Kurasawa M."/>
            <person name="Dinh C."/>
            <person name="Coutinho P.M."/>
            <person name="Saito T."/>
            <person name="Elias M."/>
            <person name="Schaap P."/>
            <person name="Kay R.R."/>
            <person name="Henrissat B."/>
            <person name="Eichinger L."/>
            <person name="Rivero F."/>
            <person name="Putnam N.H."/>
            <person name="West C.M."/>
            <person name="Loomis W.F."/>
            <person name="Chisholm R.L."/>
            <person name="Shaulsky G."/>
            <person name="Strassmann J.E."/>
            <person name="Queller D.C."/>
            <person name="Kuspa A."/>
            <person name="Grigoriev I.V."/>
        </authorList>
    </citation>
    <scope>NUCLEOTIDE SEQUENCE [LARGE SCALE GENOMIC DNA]</scope>
    <source>
        <strain evidence="4">QSDP1</strain>
    </source>
</reference>
<sequence length="333" mass="38535">MDKIIIFNNLKDLYFLKNKEHLTHIRVESDENDGSFDYAKFKFPISTKKLILGRNFNNEILPGQLPSGIEKLIIGTRYCYNFSKGVLPNTLKTIKIYRWNQEINEFTFPVGIRKIKIEYDFDNGGNEIKHGVLPNTLVLIKLGEFFNQTLKFGQLPLSIESLNFGKHFDNGGKPLENGAIPINCKKLVFGQKFNNGKKPLKKNDLPIGLTSLIFGDLFNQKLSKDSLPPTLKFIKFGHSFNNGNNYSMKDCIPLGVQEIRYDYRKDSKFDKNLKEHCPSSCNLIKTYPTNLDEEEKIDCFSVFVLTIFYLTCVPIYTFFQFLKRIFTNRNQNN</sequence>
<evidence type="ECO:0000256" key="2">
    <source>
        <dbReference type="SAM" id="Phobius"/>
    </source>
</evidence>
<dbReference type="EMBL" id="GL871083">
    <property type="protein sequence ID" value="EGC34774.1"/>
    <property type="molecule type" value="Genomic_DNA"/>
</dbReference>
<dbReference type="PANTHER" id="PTHR32134">
    <property type="entry name" value="FNIP REPEAT-CONTAINING PROTEIN"/>
    <property type="match status" value="1"/>
</dbReference>
<evidence type="ECO:0000313" key="3">
    <source>
        <dbReference type="EMBL" id="EGC34774.1"/>
    </source>
</evidence>
<dbReference type="AlphaFoldDB" id="F0ZMN7"/>
<keyword evidence="1" id="KW-0677">Repeat</keyword>